<comment type="caution">
    <text evidence="2">The sequence shown here is derived from an EMBL/GenBank/DDBJ whole genome shotgun (WGS) entry which is preliminary data.</text>
</comment>
<evidence type="ECO:0000313" key="3">
    <source>
        <dbReference type="Proteomes" id="UP000293550"/>
    </source>
</evidence>
<dbReference type="OrthoDB" id="327733at2"/>
<dbReference type="AlphaFoldDB" id="A0A4V2DZW1"/>
<dbReference type="EMBL" id="SCFB01000004">
    <property type="protein sequence ID" value="RZI46437.1"/>
    <property type="molecule type" value="Genomic_DNA"/>
</dbReference>
<evidence type="ECO:0000313" key="2">
    <source>
        <dbReference type="EMBL" id="RZI46437.1"/>
    </source>
</evidence>
<gene>
    <name evidence="2" type="ORF">EQU50_02270</name>
</gene>
<dbReference type="Proteomes" id="UP000293550">
    <property type="component" value="Unassembled WGS sequence"/>
</dbReference>
<dbReference type="RefSeq" id="WP_130153541.1">
    <property type="nucleotide sequence ID" value="NZ_SCFB01000004.1"/>
</dbReference>
<protein>
    <submittedName>
        <fullName evidence="2">Uncharacterized protein</fullName>
    </submittedName>
</protein>
<sequence>MKKILCFFCVFLLSVDLHASSSSSSSGYVGPFLNFIDAGAGNDQWNVSALVVAPTSIPNSDLSLNIGGSKNPISPQLIDTINGQQFWRYRLSFPRDNISAKVTYQIGSGTAFTVDIPARKTDPHVFFGTCNEYSKPTSIWQKINKTHDEKPFHLGILDGDQVYLDMGWGNHNAGVFGLESVKQVMIAYSGLNRTVIPV</sequence>
<feature type="chain" id="PRO_5020986084" evidence="1">
    <location>
        <begin position="20"/>
        <end position="198"/>
    </location>
</feature>
<proteinExistence type="predicted"/>
<keyword evidence="1" id="KW-0732">Signal</keyword>
<organism evidence="2 3">
    <name type="scientific">Candidatus Finniella inopinata</name>
    <dbReference type="NCBI Taxonomy" id="1696036"/>
    <lineage>
        <taxon>Bacteria</taxon>
        <taxon>Pseudomonadati</taxon>
        <taxon>Pseudomonadota</taxon>
        <taxon>Alphaproteobacteria</taxon>
        <taxon>Holosporales</taxon>
        <taxon>Candidatus Paracaedibacteraceae</taxon>
        <taxon>Candidatus Finniella</taxon>
    </lineage>
</organism>
<feature type="signal peptide" evidence="1">
    <location>
        <begin position="1"/>
        <end position="19"/>
    </location>
</feature>
<reference evidence="2 3" key="1">
    <citation type="submission" date="2018-10" db="EMBL/GenBank/DDBJ databases">
        <title>An updated phylogeny of the Alphaproteobacteria reveals that the parasitic Rickettsiales and Holosporales have independent origins.</title>
        <authorList>
            <person name="Munoz-Gomez S.A."/>
            <person name="Hess S."/>
            <person name="Burger G."/>
            <person name="Lang B.F."/>
            <person name="Susko E."/>
            <person name="Slamovits C.H."/>
            <person name="Roger A.J."/>
        </authorList>
    </citation>
    <scope>NUCLEOTIDE SEQUENCE [LARGE SCALE GENOMIC DNA]</scope>
    <source>
        <strain evidence="2">HOLO01</strain>
    </source>
</reference>
<evidence type="ECO:0000256" key="1">
    <source>
        <dbReference type="SAM" id="SignalP"/>
    </source>
</evidence>
<name>A0A4V2DZW1_9PROT</name>
<keyword evidence="3" id="KW-1185">Reference proteome</keyword>
<dbReference type="PANTHER" id="PTHR46689:SF1">
    <property type="entry name" value="PHOD-LIKE PHOSPHATASE DOMAIN-CONTAINING PROTEIN"/>
    <property type="match status" value="1"/>
</dbReference>
<dbReference type="PANTHER" id="PTHR46689">
    <property type="entry name" value="MEMBRANE PROTEIN, PUTATIVE-RELATED"/>
    <property type="match status" value="1"/>
</dbReference>
<accession>A0A4V2DZW1</accession>
<dbReference type="GO" id="GO:0016020">
    <property type="term" value="C:membrane"/>
    <property type="evidence" value="ECO:0007669"/>
    <property type="project" value="TreeGrafter"/>
</dbReference>